<protein>
    <recommendedName>
        <fullName evidence="1">RNase H type-1 domain-containing protein</fullName>
    </recommendedName>
</protein>
<keyword evidence="3" id="KW-1185">Reference proteome</keyword>
<dbReference type="GO" id="GO:0004523">
    <property type="term" value="F:RNA-DNA hybrid ribonuclease activity"/>
    <property type="evidence" value="ECO:0007669"/>
    <property type="project" value="InterPro"/>
</dbReference>
<dbReference type="InterPro" id="IPR002156">
    <property type="entry name" value="RNaseH_domain"/>
</dbReference>
<dbReference type="GO" id="GO:0003676">
    <property type="term" value="F:nucleic acid binding"/>
    <property type="evidence" value="ECO:0007669"/>
    <property type="project" value="InterPro"/>
</dbReference>
<dbReference type="PANTHER" id="PTHR47723:SF19">
    <property type="entry name" value="POLYNUCLEOTIDYL TRANSFERASE, RIBONUCLEASE H-LIKE SUPERFAMILY PROTEIN"/>
    <property type="match status" value="1"/>
</dbReference>
<evidence type="ECO:0000313" key="3">
    <source>
        <dbReference type="Proteomes" id="UP000187609"/>
    </source>
</evidence>
<dbReference type="Pfam" id="PF13456">
    <property type="entry name" value="RVT_3"/>
    <property type="match status" value="1"/>
</dbReference>
<dbReference type="EMBL" id="MJEQ01001348">
    <property type="protein sequence ID" value="OIT31135.1"/>
    <property type="molecule type" value="Genomic_DNA"/>
</dbReference>
<reference evidence="2" key="1">
    <citation type="submission" date="2016-11" db="EMBL/GenBank/DDBJ databases">
        <title>The genome of Nicotiana attenuata.</title>
        <authorList>
            <person name="Xu S."/>
            <person name="Brockmoeller T."/>
            <person name="Gaquerel E."/>
            <person name="Navarro A."/>
            <person name="Kuhl H."/>
            <person name="Gase K."/>
            <person name="Ling Z."/>
            <person name="Zhou W."/>
            <person name="Kreitzer C."/>
            <person name="Stanke M."/>
            <person name="Tang H."/>
            <person name="Lyons E."/>
            <person name="Pandey P."/>
            <person name="Pandey S.P."/>
            <person name="Timmermann B."/>
            <person name="Baldwin I.T."/>
        </authorList>
    </citation>
    <scope>NUCLEOTIDE SEQUENCE [LARGE SCALE GENOMIC DNA]</scope>
    <source>
        <strain evidence="2">UT</strain>
    </source>
</reference>
<dbReference type="Gramene" id="OIT31135">
    <property type="protein sequence ID" value="OIT31135"/>
    <property type="gene ID" value="A4A49_64393"/>
</dbReference>
<dbReference type="AlphaFoldDB" id="A0A314KPM1"/>
<comment type="caution">
    <text evidence="2">The sequence shown here is derived from an EMBL/GenBank/DDBJ whole genome shotgun (WGS) entry which is preliminary data.</text>
</comment>
<dbReference type="PANTHER" id="PTHR47723">
    <property type="entry name" value="OS05G0353850 PROTEIN"/>
    <property type="match status" value="1"/>
</dbReference>
<dbReference type="SUPFAM" id="SSF53098">
    <property type="entry name" value="Ribonuclease H-like"/>
    <property type="match status" value="1"/>
</dbReference>
<sequence length="124" mass="14110">WIKVNIDGSSFNDGRTGAGGIVRDHEAKLVMAFSQQLDIETNNYSEAKAAWFEVHWCLSNGYFNIILECDSMLIIHMLQGKTNIPWHLQPIVKQVKKMVEQGNNNIKFSHCFREGNQVADVMAK</sequence>
<gene>
    <name evidence="2" type="ORF">A4A49_64393</name>
</gene>
<name>A0A314KPM1_NICAT</name>
<dbReference type="SMR" id="A0A314KPM1"/>
<dbReference type="InterPro" id="IPR012337">
    <property type="entry name" value="RNaseH-like_sf"/>
</dbReference>
<evidence type="ECO:0000313" key="2">
    <source>
        <dbReference type="EMBL" id="OIT31135.1"/>
    </source>
</evidence>
<dbReference type="CDD" id="cd06222">
    <property type="entry name" value="RNase_H_like"/>
    <property type="match status" value="1"/>
</dbReference>
<dbReference type="InterPro" id="IPR044730">
    <property type="entry name" value="RNase_H-like_dom_plant"/>
</dbReference>
<dbReference type="InterPro" id="IPR053151">
    <property type="entry name" value="RNase_H-like"/>
</dbReference>
<accession>A0A314KPM1</accession>
<dbReference type="Proteomes" id="UP000187609">
    <property type="component" value="Unassembled WGS sequence"/>
</dbReference>
<proteinExistence type="predicted"/>
<feature type="domain" description="RNase H type-1" evidence="1">
    <location>
        <begin position="5"/>
        <end position="124"/>
    </location>
</feature>
<feature type="non-terminal residue" evidence="2">
    <location>
        <position position="1"/>
    </location>
</feature>
<feature type="non-terminal residue" evidence="2">
    <location>
        <position position="124"/>
    </location>
</feature>
<organism evidence="2 3">
    <name type="scientific">Nicotiana attenuata</name>
    <name type="common">Coyote tobacco</name>
    <dbReference type="NCBI Taxonomy" id="49451"/>
    <lineage>
        <taxon>Eukaryota</taxon>
        <taxon>Viridiplantae</taxon>
        <taxon>Streptophyta</taxon>
        <taxon>Embryophyta</taxon>
        <taxon>Tracheophyta</taxon>
        <taxon>Spermatophyta</taxon>
        <taxon>Magnoliopsida</taxon>
        <taxon>eudicotyledons</taxon>
        <taxon>Gunneridae</taxon>
        <taxon>Pentapetalae</taxon>
        <taxon>asterids</taxon>
        <taxon>lamiids</taxon>
        <taxon>Solanales</taxon>
        <taxon>Solanaceae</taxon>
        <taxon>Nicotianoideae</taxon>
        <taxon>Nicotianeae</taxon>
        <taxon>Nicotiana</taxon>
    </lineage>
</organism>
<dbReference type="InterPro" id="IPR036397">
    <property type="entry name" value="RNaseH_sf"/>
</dbReference>
<dbReference type="Gene3D" id="3.30.420.10">
    <property type="entry name" value="Ribonuclease H-like superfamily/Ribonuclease H"/>
    <property type="match status" value="1"/>
</dbReference>
<evidence type="ECO:0000259" key="1">
    <source>
        <dbReference type="Pfam" id="PF13456"/>
    </source>
</evidence>